<dbReference type="PANTHER" id="PTHR46613">
    <property type="entry name" value="RADIAL SPOKE HEAD 10 HOMOLOG B-RELATED"/>
    <property type="match status" value="1"/>
</dbReference>
<dbReference type="PANTHER" id="PTHR46613:SF1">
    <property type="entry name" value="RADIAL SPOKE HEAD 10 HOMOLOG B-RELATED"/>
    <property type="match status" value="1"/>
</dbReference>
<accession>A0AAD5MD57</accession>
<feature type="domain" description="Calponin-homology (CH)" evidence="4">
    <location>
        <begin position="536"/>
        <end position="646"/>
    </location>
</feature>
<dbReference type="SUPFAM" id="SSF47576">
    <property type="entry name" value="Calponin-homology domain, CH-domain"/>
    <property type="match status" value="1"/>
</dbReference>
<dbReference type="Pfam" id="PF00307">
    <property type="entry name" value="CH"/>
    <property type="match status" value="1"/>
</dbReference>
<dbReference type="InterPro" id="IPR036872">
    <property type="entry name" value="CH_dom_sf"/>
</dbReference>
<dbReference type="GO" id="GO:0042995">
    <property type="term" value="C:cell projection"/>
    <property type="evidence" value="ECO:0007669"/>
    <property type="project" value="UniProtKB-SubCell"/>
</dbReference>
<evidence type="ECO:0000259" key="4">
    <source>
        <dbReference type="PROSITE" id="PS50021"/>
    </source>
</evidence>
<comment type="subcellular location">
    <subcellularLocation>
        <location evidence="1">Cell projection</location>
    </subcellularLocation>
</comment>
<dbReference type="PROSITE" id="PS50021">
    <property type="entry name" value="CH"/>
    <property type="match status" value="1"/>
</dbReference>
<dbReference type="InterPro" id="IPR001715">
    <property type="entry name" value="CH_dom"/>
</dbReference>
<keyword evidence="6" id="KW-1185">Reference proteome</keyword>
<feature type="region of interest" description="Disordered" evidence="3">
    <location>
        <begin position="59"/>
        <end position="81"/>
    </location>
</feature>
<feature type="region of interest" description="Disordered" evidence="3">
    <location>
        <begin position="395"/>
        <end position="424"/>
    </location>
</feature>
<evidence type="ECO:0000256" key="3">
    <source>
        <dbReference type="SAM" id="MobiDB-lite"/>
    </source>
</evidence>
<keyword evidence="2" id="KW-0966">Cell projection</keyword>
<evidence type="ECO:0000256" key="2">
    <source>
        <dbReference type="ARBA" id="ARBA00023273"/>
    </source>
</evidence>
<protein>
    <recommendedName>
        <fullName evidence="4">Calponin-homology (CH) domain-containing protein</fullName>
    </recommendedName>
</protein>
<feature type="compositionally biased region" description="Gly residues" evidence="3">
    <location>
        <begin position="400"/>
        <end position="410"/>
    </location>
</feature>
<reference evidence="5" key="1">
    <citation type="submission" date="2021-12" db="EMBL/GenBank/DDBJ databases">
        <title>Prjna785345.</title>
        <authorList>
            <person name="Rujirawat T."/>
            <person name="Krajaejun T."/>
        </authorList>
    </citation>
    <scope>NUCLEOTIDE SEQUENCE</scope>
    <source>
        <strain evidence="5">Pi057C3</strain>
    </source>
</reference>
<dbReference type="Proteomes" id="UP001209570">
    <property type="component" value="Unassembled WGS sequence"/>
</dbReference>
<organism evidence="5 6">
    <name type="scientific">Pythium insidiosum</name>
    <name type="common">Pythiosis disease agent</name>
    <dbReference type="NCBI Taxonomy" id="114742"/>
    <lineage>
        <taxon>Eukaryota</taxon>
        <taxon>Sar</taxon>
        <taxon>Stramenopiles</taxon>
        <taxon>Oomycota</taxon>
        <taxon>Peronosporomycetes</taxon>
        <taxon>Pythiales</taxon>
        <taxon>Pythiaceae</taxon>
        <taxon>Pythium</taxon>
    </lineage>
</organism>
<gene>
    <name evidence="5" type="ORF">P43SY_003993</name>
</gene>
<dbReference type="AlphaFoldDB" id="A0AAD5MD57"/>
<evidence type="ECO:0000313" key="6">
    <source>
        <dbReference type="Proteomes" id="UP001209570"/>
    </source>
</evidence>
<name>A0AAD5MD57_PYTIN</name>
<proteinExistence type="predicted"/>
<dbReference type="EMBL" id="JAKCXM010000082">
    <property type="protein sequence ID" value="KAJ0403422.1"/>
    <property type="molecule type" value="Genomic_DNA"/>
</dbReference>
<dbReference type="Gene3D" id="1.10.418.10">
    <property type="entry name" value="Calponin-like domain"/>
    <property type="match status" value="1"/>
</dbReference>
<evidence type="ECO:0000313" key="5">
    <source>
        <dbReference type="EMBL" id="KAJ0403422.1"/>
    </source>
</evidence>
<dbReference type="Gene3D" id="1.10.238.10">
    <property type="entry name" value="EF-hand"/>
    <property type="match status" value="1"/>
</dbReference>
<sequence>MEPTSSSPRSVLSRVYALSGGSGDCARCEELRVPPLSALDRVPTARVFGASVSRVESALPELPHKPRRPPPATAAASSIARASRNHQDSDAFVVLHPSLDLADDDGELSKLLLDQWSVDAGEARFSSLAVFCEMKLSEAQRMTSWVETPNRFFTTAALQLLDKFVRRLESTGDGSAAFLRKVHDAMVAAIFLPAATGPRTAFELRVPYSLEYKKLRRQAQFLMAAVENDARHAALKERLPRRLDAWLTTQQRVAERRRFGQLFRAWRDLARHAAVERRLKYQAFRASRQLNVGALFRAWRIEALRRAYQRESVEYQTMLSITAASLSRKDVLLAESEGRVASMAKIIDSLTESNAQLLFRVEQLEAIAAGKGGAAALALGPGGSAGGLLSFHRGGRGEPVPGGGDAGAGGSTLDALLGQDDEKSDRSNRMLLETMFGMARMVESCAIQMAKDVMDSLELQLDGSLLVQLAEMVRWGGLRPGIHADNVAKAKAEESRQSVGTPPATRKSSRYSAAAGGAGGAAAVGGVVAVKDLTQMPVDTVLLNWFRMHLQQSAVADRSSDRVVKNFTTDLVDGRRLALLLHRLFPTWFDANMVHEIDVDERLKHLAGFHARVQPELPQVLTVDSIHAGSAPENVAFVAMLFGTSVQSLRRLNLERQRGQFLNVITSWKRVRSLMLEVKRMNDNYDALMVAHLLKEMRTCETLFKQLNSDLCAIAVAANESAATHCHLAYQILQLTWRCLRARETHSLAALALVDERLQDRMRDFARVDVATVRQLLVADAQRGVGGPRRSLVAAPTPVIPEKDVVVRTDAVRGVLSVYCKDLHDIFKHYSASSGAGSIASMSMSEFLKFIKDIAVCDKQLPPAAVELLFKTALFYSPLLPRDVAAAAVAAVHAASAPPDAPAESGGLLQPPESVLALIDLGDREMSALEFVDALVRLAAVKMPPPAPLEERFRELMEQFVLPNALRSQAEIFRAEVASPKVRAVFQKHKATLQRIFRYYSSMHALREQQSTIDLKEFTVLAKDCKLIGSFVTEHTLKQVLGNVQRDDVDGGERPQQQQQQQRADALRVDFADFQEALAALTEYVICNPYVPLYKRVEQFINELLIPRARQKKKAAGE</sequence>
<comment type="caution">
    <text evidence="5">The sequence shown here is derived from an EMBL/GenBank/DDBJ whole genome shotgun (WGS) entry which is preliminary data.</text>
</comment>
<evidence type="ECO:0000256" key="1">
    <source>
        <dbReference type="ARBA" id="ARBA00004316"/>
    </source>
</evidence>